<organism evidence="3 4">
    <name type="scientific">Spartinivicinus poritis</name>
    <dbReference type="NCBI Taxonomy" id="2994640"/>
    <lineage>
        <taxon>Bacteria</taxon>
        <taxon>Pseudomonadati</taxon>
        <taxon>Pseudomonadota</taxon>
        <taxon>Gammaproteobacteria</taxon>
        <taxon>Oceanospirillales</taxon>
        <taxon>Zooshikellaceae</taxon>
        <taxon>Spartinivicinus</taxon>
    </lineage>
</organism>
<evidence type="ECO:0000313" key="4">
    <source>
        <dbReference type="Proteomes" id="UP001528823"/>
    </source>
</evidence>
<dbReference type="Gene3D" id="2.40.30.170">
    <property type="match status" value="1"/>
</dbReference>
<gene>
    <name evidence="3" type="ORF">ORQ98_16855</name>
</gene>
<feature type="coiled-coil region" evidence="2">
    <location>
        <begin position="95"/>
        <end position="160"/>
    </location>
</feature>
<comment type="similarity">
    <text evidence="1">Belongs to the membrane fusion protein (MFP) (TC 8.A.1) family.</text>
</comment>
<sequence>MKSKRWIFSLLICLISLSVIFLYKYTKNNQEEVEPSSSEPSATIDAGVVHLKKTTSTFETVGEIVAPQLVVLQNEMPGKIVLVNFKSGATVEKGKILLQQDISEENAKLKALNSKRKLLKLNMLRIKKLLVKKAVSQDSYDQAKSQYEIASADIQALQAIIDKKTLRAPFDAYVGIHNIEVGEYLEANSKITSLVGVNDYVWVDFRLPQDKSDVKTGDLIFINANKLTGKVLQGEIIAKDVEISAKSRNLWIRAKLLKTTDIRPNTTVNVEVPIGAMKTMPYVPLNAVKIDALGSYVYVLERTEQKDYKAFRRQVSLGKETNNFIYIESGLKAGELIATNGSFKLRDGLLVNIKQKINLIAGQ</sequence>
<dbReference type="Gene3D" id="1.10.287.470">
    <property type="entry name" value="Helix hairpin bin"/>
    <property type="match status" value="1"/>
</dbReference>
<evidence type="ECO:0000256" key="2">
    <source>
        <dbReference type="SAM" id="Coils"/>
    </source>
</evidence>
<keyword evidence="4" id="KW-1185">Reference proteome</keyword>
<keyword evidence="2" id="KW-0175">Coiled coil</keyword>
<dbReference type="InterPro" id="IPR006143">
    <property type="entry name" value="RND_pump_MFP"/>
</dbReference>
<evidence type="ECO:0000256" key="1">
    <source>
        <dbReference type="ARBA" id="ARBA00009477"/>
    </source>
</evidence>
<name>A0ABT5UB63_9GAMM</name>
<dbReference type="PANTHER" id="PTHR30469:SF11">
    <property type="entry name" value="BLL4320 PROTEIN"/>
    <property type="match status" value="1"/>
</dbReference>
<dbReference type="Gene3D" id="2.40.50.100">
    <property type="match status" value="1"/>
</dbReference>
<dbReference type="Proteomes" id="UP001528823">
    <property type="component" value="Unassembled WGS sequence"/>
</dbReference>
<dbReference type="PANTHER" id="PTHR30469">
    <property type="entry name" value="MULTIDRUG RESISTANCE PROTEIN MDTA"/>
    <property type="match status" value="1"/>
</dbReference>
<dbReference type="NCBIfam" id="TIGR01730">
    <property type="entry name" value="RND_mfp"/>
    <property type="match status" value="1"/>
</dbReference>
<proteinExistence type="inferred from homology"/>
<reference evidence="3 4" key="1">
    <citation type="submission" date="2022-11" db="EMBL/GenBank/DDBJ databases">
        <title>Spartinivicinus poritis sp. nov., isolated from scleractinian coral Porites lutea.</title>
        <authorList>
            <person name="Zhang G."/>
            <person name="Cai L."/>
            <person name="Wei Q."/>
        </authorList>
    </citation>
    <scope>NUCLEOTIDE SEQUENCE [LARGE SCALE GENOMIC DNA]</scope>
    <source>
        <strain evidence="3 4">A2-2</strain>
    </source>
</reference>
<evidence type="ECO:0000313" key="3">
    <source>
        <dbReference type="EMBL" id="MDE1463625.1"/>
    </source>
</evidence>
<accession>A0ABT5UB63</accession>
<dbReference type="SUPFAM" id="SSF111369">
    <property type="entry name" value="HlyD-like secretion proteins"/>
    <property type="match status" value="1"/>
</dbReference>
<comment type="caution">
    <text evidence="3">The sequence shown here is derived from an EMBL/GenBank/DDBJ whole genome shotgun (WGS) entry which is preliminary data.</text>
</comment>
<dbReference type="RefSeq" id="WP_274689957.1">
    <property type="nucleotide sequence ID" value="NZ_JAPMOU010000022.1"/>
</dbReference>
<dbReference type="EMBL" id="JAPMOU010000022">
    <property type="protein sequence ID" value="MDE1463625.1"/>
    <property type="molecule type" value="Genomic_DNA"/>
</dbReference>
<protein>
    <submittedName>
        <fullName evidence="3">Efflux RND transporter periplasmic adaptor subunit</fullName>
    </submittedName>
</protein>
<dbReference type="Gene3D" id="2.40.420.20">
    <property type="match status" value="1"/>
</dbReference>